<dbReference type="InterPro" id="IPR055156">
    <property type="entry name" value="HutF-like_N"/>
</dbReference>
<dbReference type="InterPro" id="IPR006680">
    <property type="entry name" value="Amidohydro-rel"/>
</dbReference>
<dbReference type="RefSeq" id="WP_340330176.1">
    <property type="nucleotide sequence ID" value="NZ_JAZHOF010000005.1"/>
</dbReference>
<sequence>MRRLWFEHALLPDGWARSVAIGIDDGRIASVTPDAGRSGADAFDGAVVPGLANLHSHAFQRGMAGLTERRGPARDGTGADSFWTWRETMYAFLARLGPEDVEAIAGQLYVEMLEAGFTSVGEFHYLHHAPDGSTYDDPAEMATRIAAAARATGIGLTLLPVFYQTGGFGGQPAGAGQRRFVNDADRFMDLVDRSRAATRHLPGAVVGIAPHSLRAVTPEALGEVVAASPDGPIHIHVAEQVREVEDCLAWSGQRPVEFLLEHQPVDGRWCLIHATHMLPGEVRDMAASGAVAGLCPITEANLGDGIFEGVAYRRAGGRFGVGSDSNVRISAAEELRTLEYGQRLRDRARNCLALEEGSTGRQVFEAAVAGGAQALGRGPAGQGATGLVEGAPADLVRLDPADPALAAARDDGWLDGWIFAGGNGCVADVWAAGEHVVAGGRHVAAEAIASRFAATMRGLA</sequence>
<keyword evidence="3 7" id="KW-0378">Hydrolase</keyword>
<accession>A0AAW9RUA1</accession>
<dbReference type="Proteomes" id="UP001378188">
    <property type="component" value="Unassembled WGS sequence"/>
</dbReference>
<dbReference type="EC" id="3.5.3.13" evidence="7"/>
<dbReference type="AlphaFoldDB" id="A0AAW9RUA1"/>
<evidence type="ECO:0000313" key="7">
    <source>
        <dbReference type="EMBL" id="MEJ8572475.1"/>
    </source>
</evidence>
<evidence type="ECO:0000259" key="5">
    <source>
        <dbReference type="Pfam" id="PF01979"/>
    </source>
</evidence>
<dbReference type="NCBIfam" id="NF006683">
    <property type="entry name" value="PRK09229.1-4"/>
    <property type="match status" value="1"/>
</dbReference>
<evidence type="ECO:0000259" key="6">
    <source>
        <dbReference type="Pfam" id="PF22429"/>
    </source>
</evidence>
<dbReference type="Gene3D" id="2.30.40.10">
    <property type="entry name" value="Urease, subunit C, domain 1"/>
    <property type="match status" value="1"/>
</dbReference>
<dbReference type="SUPFAM" id="SSF51338">
    <property type="entry name" value="Composite domain of metallo-dependent hydrolases"/>
    <property type="match status" value="1"/>
</dbReference>
<keyword evidence="4" id="KW-0862">Zinc</keyword>
<dbReference type="InterPro" id="IPR051607">
    <property type="entry name" value="Metallo-dep_hydrolases"/>
</dbReference>
<organism evidence="7 8">
    <name type="scientific">Microbaculum marinum</name>
    <dbReference type="NCBI Taxonomy" id="1764581"/>
    <lineage>
        <taxon>Bacteria</taxon>
        <taxon>Pseudomonadati</taxon>
        <taxon>Pseudomonadota</taxon>
        <taxon>Alphaproteobacteria</taxon>
        <taxon>Hyphomicrobiales</taxon>
        <taxon>Tepidamorphaceae</taxon>
        <taxon>Microbaculum</taxon>
    </lineage>
</organism>
<reference evidence="7 8" key="1">
    <citation type="submission" date="2024-02" db="EMBL/GenBank/DDBJ databases">
        <title>Genome analysis and characterization of Microbaculum marinisediminis sp. nov., isolated from marine sediment.</title>
        <authorList>
            <person name="Du Z.-J."/>
            <person name="Ye Y.-Q."/>
            <person name="Zhang Z.-R."/>
            <person name="Yuan S.-M."/>
            <person name="Zhang X.-Y."/>
        </authorList>
    </citation>
    <scope>NUCLEOTIDE SEQUENCE [LARGE SCALE GENOMIC DNA]</scope>
    <source>
        <strain evidence="7 8">SDUM1044001</strain>
    </source>
</reference>
<dbReference type="PANTHER" id="PTHR11271">
    <property type="entry name" value="GUANINE DEAMINASE"/>
    <property type="match status" value="1"/>
</dbReference>
<dbReference type="GO" id="GO:0046872">
    <property type="term" value="F:metal ion binding"/>
    <property type="evidence" value="ECO:0007669"/>
    <property type="project" value="UniProtKB-KW"/>
</dbReference>
<dbReference type="GO" id="GO:0005829">
    <property type="term" value="C:cytosol"/>
    <property type="evidence" value="ECO:0007669"/>
    <property type="project" value="TreeGrafter"/>
</dbReference>
<dbReference type="InterPro" id="IPR010252">
    <property type="entry name" value="HutF"/>
</dbReference>
<dbReference type="EMBL" id="JAZHOF010000005">
    <property type="protein sequence ID" value="MEJ8572475.1"/>
    <property type="molecule type" value="Genomic_DNA"/>
</dbReference>
<gene>
    <name evidence="7" type="ORF">V3328_13375</name>
</gene>
<evidence type="ECO:0000256" key="2">
    <source>
        <dbReference type="ARBA" id="ARBA00022723"/>
    </source>
</evidence>
<dbReference type="Pfam" id="PF01979">
    <property type="entry name" value="Amidohydro_1"/>
    <property type="match status" value="1"/>
</dbReference>
<feature type="domain" description="Formimidoylglutamate deiminase N-terminal" evidence="6">
    <location>
        <begin position="7"/>
        <end position="41"/>
    </location>
</feature>
<evidence type="ECO:0000256" key="3">
    <source>
        <dbReference type="ARBA" id="ARBA00022801"/>
    </source>
</evidence>
<dbReference type="NCBIfam" id="NF006681">
    <property type="entry name" value="PRK09229.1-2"/>
    <property type="match status" value="1"/>
</dbReference>
<dbReference type="InterPro" id="IPR011059">
    <property type="entry name" value="Metal-dep_hydrolase_composite"/>
</dbReference>
<protein>
    <submittedName>
        <fullName evidence="7">Formimidoylglutamate deiminase</fullName>
        <ecNumber evidence="7">3.5.3.13</ecNumber>
    </submittedName>
</protein>
<dbReference type="Pfam" id="PF22429">
    <property type="entry name" value="HutF_N"/>
    <property type="match status" value="1"/>
</dbReference>
<evidence type="ECO:0000256" key="4">
    <source>
        <dbReference type="ARBA" id="ARBA00022833"/>
    </source>
</evidence>
<dbReference type="Gene3D" id="3.20.20.140">
    <property type="entry name" value="Metal-dependent hydrolases"/>
    <property type="match status" value="1"/>
</dbReference>
<dbReference type="NCBIfam" id="NF006684">
    <property type="entry name" value="PRK09229.1-5"/>
    <property type="match status" value="1"/>
</dbReference>
<feature type="domain" description="Amidohydrolase-related" evidence="5">
    <location>
        <begin position="47"/>
        <end position="434"/>
    </location>
</feature>
<dbReference type="SUPFAM" id="SSF51556">
    <property type="entry name" value="Metallo-dependent hydrolases"/>
    <property type="match status" value="1"/>
</dbReference>
<dbReference type="NCBIfam" id="TIGR02022">
    <property type="entry name" value="hutF"/>
    <property type="match status" value="1"/>
</dbReference>
<proteinExistence type="predicted"/>
<dbReference type="PANTHER" id="PTHR11271:SF48">
    <property type="entry name" value="AMIDOHYDROLASE-RELATED DOMAIN-CONTAINING PROTEIN"/>
    <property type="match status" value="1"/>
</dbReference>
<name>A0AAW9RUA1_9HYPH</name>
<evidence type="ECO:0000313" key="8">
    <source>
        <dbReference type="Proteomes" id="UP001378188"/>
    </source>
</evidence>
<dbReference type="GO" id="GO:0019239">
    <property type="term" value="F:deaminase activity"/>
    <property type="evidence" value="ECO:0007669"/>
    <property type="project" value="TreeGrafter"/>
</dbReference>
<keyword evidence="8" id="KW-1185">Reference proteome</keyword>
<evidence type="ECO:0000256" key="1">
    <source>
        <dbReference type="ARBA" id="ARBA00001947"/>
    </source>
</evidence>
<keyword evidence="2" id="KW-0479">Metal-binding</keyword>
<dbReference type="GO" id="GO:0050416">
    <property type="term" value="F:formimidoylglutamate deiminase activity"/>
    <property type="evidence" value="ECO:0007669"/>
    <property type="project" value="UniProtKB-EC"/>
</dbReference>
<dbReference type="InterPro" id="IPR032466">
    <property type="entry name" value="Metal_Hydrolase"/>
</dbReference>
<comment type="cofactor">
    <cofactor evidence="1">
        <name>Zn(2+)</name>
        <dbReference type="ChEBI" id="CHEBI:29105"/>
    </cofactor>
</comment>
<comment type="caution">
    <text evidence="7">The sequence shown here is derived from an EMBL/GenBank/DDBJ whole genome shotgun (WGS) entry which is preliminary data.</text>
</comment>